<proteinExistence type="predicted"/>
<dbReference type="InterPro" id="IPR006439">
    <property type="entry name" value="HAD-SF_hydro_IA"/>
</dbReference>
<dbReference type="InterPro" id="IPR036412">
    <property type="entry name" value="HAD-like_sf"/>
</dbReference>
<protein>
    <submittedName>
        <fullName evidence="1">HAD-like domain-containing protein</fullName>
    </submittedName>
</protein>
<dbReference type="Gene3D" id="3.40.50.1000">
    <property type="entry name" value="HAD superfamily/HAD-like"/>
    <property type="match status" value="1"/>
</dbReference>
<dbReference type="SUPFAM" id="SSF56784">
    <property type="entry name" value="HAD-like"/>
    <property type="match status" value="1"/>
</dbReference>
<name>A0AAD6YQ73_9AGAR</name>
<dbReference type="NCBIfam" id="TIGR01509">
    <property type="entry name" value="HAD-SF-IA-v3"/>
    <property type="match status" value="1"/>
</dbReference>
<dbReference type="InterPro" id="IPR023214">
    <property type="entry name" value="HAD_sf"/>
</dbReference>
<dbReference type="GO" id="GO:0050308">
    <property type="term" value="F:sugar-phosphatase activity"/>
    <property type="evidence" value="ECO:0007669"/>
    <property type="project" value="TreeGrafter"/>
</dbReference>
<evidence type="ECO:0000313" key="2">
    <source>
        <dbReference type="Proteomes" id="UP001219525"/>
    </source>
</evidence>
<organism evidence="1 2">
    <name type="scientific">Mycena pura</name>
    <dbReference type="NCBI Taxonomy" id="153505"/>
    <lineage>
        <taxon>Eukaryota</taxon>
        <taxon>Fungi</taxon>
        <taxon>Dikarya</taxon>
        <taxon>Basidiomycota</taxon>
        <taxon>Agaricomycotina</taxon>
        <taxon>Agaricomycetes</taxon>
        <taxon>Agaricomycetidae</taxon>
        <taxon>Agaricales</taxon>
        <taxon>Marasmiineae</taxon>
        <taxon>Mycenaceae</taxon>
        <taxon>Mycena</taxon>
    </lineage>
</organism>
<keyword evidence="2" id="KW-1185">Reference proteome</keyword>
<dbReference type="InterPro" id="IPR023198">
    <property type="entry name" value="PGP-like_dom2"/>
</dbReference>
<dbReference type="Proteomes" id="UP001219525">
    <property type="component" value="Unassembled WGS sequence"/>
</dbReference>
<accession>A0AAD6YQ73</accession>
<dbReference type="Pfam" id="PF00702">
    <property type="entry name" value="Hydrolase"/>
    <property type="match status" value="1"/>
</dbReference>
<dbReference type="InterPro" id="IPR051806">
    <property type="entry name" value="HAD-like_SPP"/>
</dbReference>
<dbReference type="EMBL" id="JARJCW010000004">
    <property type="protein sequence ID" value="KAJ7226025.1"/>
    <property type="molecule type" value="Genomic_DNA"/>
</dbReference>
<dbReference type="SFLD" id="SFLDG01129">
    <property type="entry name" value="C1.5:_HAD__Beta-PGM__Phosphata"/>
    <property type="match status" value="1"/>
</dbReference>
<dbReference type="SFLD" id="SFLDG01135">
    <property type="entry name" value="C1.5.6:_HAD__Beta-PGM__Phospha"/>
    <property type="match status" value="1"/>
</dbReference>
<gene>
    <name evidence="1" type="ORF">GGX14DRAFT_642511</name>
</gene>
<dbReference type="AlphaFoldDB" id="A0AAD6YQ73"/>
<dbReference type="PANTHER" id="PTHR43481:SF4">
    <property type="entry name" value="GLYCEROL-1-PHOSPHATE PHOSPHOHYDROLASE 1-RELATED"/>
    <property type="match status" value="1"/>
</dbReference>
<dbReference type="SFLD" id="SFLDS00003">
    <property type="entry name" value="Haloacid_Dehalogenase"/>
    <property type="match status" value="1"/>
</dbReference>
<evidence type="ECO:0000313" key="1">
    <source>
        <dbReference type="EMBL" id="KAJ7226025.1"/>
    </source>
</evidence>
<comment type="caution">
    <text evidence="1">The sequence shown here is derived from an EMBL/GenBank/DDBJ whole genome shotgun (WGS) entry which is preliminary data.</text>
</comment>
<sequence>MSPTTIVVDAVLFDMDGTLIDSTPGLHKAWATFCADYNLGDPLEVVHETHGRRLYDTLKQYCRIDDEAKLQAEIDRFEEEVINGGPVVLPGVAALLSQLSSETTLGWTIVTSATANYAPRALQRCGIPLPPAGIVTSNDVSHGKPHPAPYLAGAAKCGVDAARCLVVEDAISGMRSGRAAAAQVLAVCTSTPRETIVKSDANPDYIVSNLAKVSVQWINGKVHVTIDEDE</sequence>
<reference evidence="1" key="1">
    <citation type="submission" date="2023-03" db="EMBL/GenBank/DDBJ databases">
        <title>Massive genome expansion in bonnet fungi (Mycena s.s.) driven by repeated elements and novel gene families across ecological guilds.</title>
        <authorList>
            <consortium name="Lawrence Berkeley National Laboratory"/>
            <person name="Harder C.B."/>
            <person name="Miyauchi S."/>
            <person name="Viragh M."/>
            <person name="Kuo A."/>
            <person name="Thoen E."/>
            <person name="Andreopoulos B."/>
            <person name="Lu D."/>
            <person name="Skrede I."/>
            <person name="Drula E."/>
            <person name="Henrissat B."/>
            <person name="Morin E."/>
            <person name="Kohler A."/>
            <person name="Barry K."/>
            <person name="LaButti K."/>
            <person name="Morin E."/>
            <person name="Salamov A."/>
            <person name="Lipzen A."/>
            <person name="Mereny Z."/>
            <person name="Hegedus B."/>
            <person name="Baldrian P."/>
            <person name="Stursova M."/>
            <person name="Weitz H."/>
            <person name="Taylor A."/>
            <person name="Grigoriev I.V."/>
            <person name="Nagy L.G."/>
            <person name="Martin F."/>
            <person name="Kauserud H."/>
        </authorList>
    </citation>
    <scope>NUCLEOTIDE SEQUENCE</scope>
    <source>
        <strain evidence="1">9144</strain>
    </source>
</reference>
<dbReference type="PANTHER" id="PTHR43481">
    <property type="entry name" value="FRUCTOSE-1-PHOSPHATE PHOSPHATASE"/>
    <property type="match status" value="1"/>
</dbReference>
<dbReference type="Gene3D" id="1.10.150.240">
    <property type="entry name" value="Putative phosphatase, domain 2"/>
    <property type="match status" value="1"/>
</dbReference>